<feature type="DNA-binding region" description="H-T-H motif" evidence="2">
    <location>
        <begin position="39"/>
        <end position="58"/>
    </location>
</feature>
<name>Q2SI22_HAHCH</name>
<dbReference type="GO" id="GO:0003677">
    <property type="term" value="F:DNA binding"/>
    <property type="evidence" value="ECO:0007669"/>
    <property type="project" value="UniProtKB-UniRule"/>
</dbReference>
<dbReference type="STRING" id="349521.HCH_02930"/>
<dbReference type="AlphaFoldDB" id="Q2SI22"/>
<dbReference type="Pfam" id="PF00440">
    <property type="entry name" value="TetR_N"/>
    <property type="match status" value="1"/>
</dbReference>
<reference evidence="4 5" key="1">
    <citation type="journal article" date="2005" name="Nucleic Acids Res.">
        <title>Genomic blueprint of Hahella chejuensis, a marine microbe producing an algicidal agent.</title>
        <authorList>
            <person name="Jeong H."/>
            <person name="Yim J.H."/>
            <person name="Lee C."/>
            <person name="Choi S.-H."/>
            <person name="Park Y.K."/>
            <person name="Yoon S.H."/>
            <person name="Hur C.-G."/>
            <person name="Kang H.-Y."/>
            <person name="Kim D."/>
            <person name="Lee H.H."/>
            <person name="Park K.H."/>
            <person name="Park S.-H."/>
            <person name="Park H.-S."/>
            <person name="Lee H.K."/>
            <person name="Oh T.K."/>
            <person name="Kim J.F."/>
        </authorList>
    </citation>
    <scope>NUCLEOTIDE SEQUENCE [LARGE SCALE GENOMIC DNA]</scope>
    <source>
        <strain evidence="4 5">KCTC 2396</strain>
    </source>
</reference>
<proteinExistence type="predicted"/>
<accession>Q2SI22</accession>
<dbReference type="OrthoDB" id="4541465at2"/>
<organism evidence="4 5">
    <name type="scientific">Hahella chejuensis (strain KCTC 2396)</name>
    <dbReference type="NCBI Taxonomy" id="349521"/>
    <lineage>
        <taxon>Bacteria</taxon>
        <taxon>Pseudomonadati</taxon>
        <taxon>Pseudomonadota</taxon>
        <taxon>Gammaproteobacteria</taxon>
        <taxon>Oceanospirillales</taxon>
        <taxon>Hahellaceae</taxon>
        <taxon>Hahella</taxon>
    </lineage>
</organism>
<protein>
    <submittedName>
        <fullName evidence="4">Transcriptional regulator</fullName>
    </submittedName>
</protein>
<evidence type="ECO:0000256" key="2">
    <source>
        <dbReference type="PROSITE-ProRule" id="PRU00335"/>
    </source>
</evidence>
<evidence type="ECO:0000313" key="4">
    <source>
        <dbReference type="EMBL" id="ABC29702.1"/>
    </source>
</evidence>
<dbReference type="RefSeq" id="WP_011396771.1">
    <property type="nucleotide sequence ID" value="NC_007645.1"/>
</dbReference>
<dbReference type="HOGENOM" id="CLU_095332_0_2_6"/>
<sequence>MVNKKVRAPLPAKSKQLSKTDWLEFALKQLVNKGPDSLKIMPLCEALKVTKGSFYHHFQSRQDFNDALMSHWYERMTMEFIKQADAAGAPLERLKKLDQVIAAHNIEAEMHIRAWALKDVQIAEHLEKIDNQRQQYLKQCYLDLGAEDSLAGELAQIAYGLFLGLQQIHPKPDIETALRLAAMVSGKFVSY</sequence>
<evidence type="ECO:0000259" key="3">
    <source>
        <dbReference type="PROSITE" id="PS50977"/>
    </source>
</evidence>
<dbReference type="KEGG" id="hch:HCH_02930"/>
<evidence type="ECO:0000313" key="5">
    <source>
        <dbReference type="Proteomes" id="UP000000238"/>
    </source>
</evidence>
<gene>
    <name evidence="4" type="ordered locus">HCH_02930</name>
</gene>
<dbReference type="eggNOG" id="COG1309">
    <property type="taxonomic scope" value="Bacteria"/>
</dbReference>
<dbReference type="PROSITE" id="PS50977">
    <property type="entry name" value="HTH_TETR_2"/>
    <property type="match status" value="1"/>
</dbReference>
<feature type="domain" description="HTH tetR-type" evidence="3">
    <location>
        <begin position="16"/>
        <end position="76"/>
    </location>
</feature>
<dbReference type="Gene3D" id="1.10.357.10">
    <property type="entry name" value="Tetracycline Repressor, domain 2"/>
    <property type="match status" value="1"/>
</dbReference>
<dbReference type="InterPro" id="IPR009057">
    <property type="entry name" value="Homeodomain-like_sf"/>
</dbReference>
<dbReference type="EMBL" id="CP000155">
    <property type="protein sequence ID" value="ABC29702.1"/>
    <property type="molecule type" value="Genomic_DNA"/>
</dbReference>
<dbReference type="Proteomes" id="UP000000238">
    <property type="component" value="Chromosome"/>
</dbReference>
<keyword evidence="5" id="KW-1185">Reference proteome</keyword>
<keyword evidence="1 2" id="KW-0238">DNA-binding</keyword>
<dbReference type="SUPFAM" id="SSF46689">
    <property type="entry name" value="Homeodomain-like"/>
    <property type="match status" value="1"/>
</dbReference>
<dbReference type="InterPro" id="IPR001647">
    <property type="entry name" value="HTH_TetR"/>
</dbReference>
<evidence type="ECO:0000256" key="1">
    <source>
        <dbReference type="ARBA" id="ARBA00023125"/>
    </source>
</evidence>